<dbReference type="InterPro" id="IPR002717">
    <property type="entry name" value="HAT_MYST-type"/>
</dbReference>
<dbReference type="Gene3D" id="3.30.60.60">
    <property type="entry name" value="N-acetyl transferase-like"/>
    <property type="match status" value="1"/>
</dbReference>
<keyword evidence="7" id="KW-0808">Transferase</keyword>
<dbReference type="PROSITE" id="PS50016">
    <property type="entry name" value="ZF_PHD_2"/>
    <property type="match status" value="2"/>
</dbReference>
<evidence type="ECO:0000256" key="21">
    <source>
        <dbReference type="PIRSR" id="PIRSR602717-51"/>
    </source>
</evidence>
<dbReference type="InterPro" id="IPR016181">
    <property type="entry name" value="Acyl_CoA_acyltransferase"/>
</dbReference>
<evidence type="ECO:0000259" key="27">
    <source>
        <dbReference type="PROSITE" id="PS52014"/>
    </source>
</evidence>
<dbReference type="InterPro" id="IPR050603">
    <property type="entry name" value="MYST_HAT"/>
</dbReference>
<dbReference type="PROSITE" id="PS51504">
    <property type="entry name" value="H15"/>
    <property type="match status" value="1"/>
</dbReference>
<dbReference type="PANTHER" id="PTHR10615">
    <property type="entry name" value="HISTONE ACETYLTRANSFERASE"/>
    <property type="match status" value="1"/>
</dbReference>
<dbReference type="FunFam" id="1.10.10.10:FF:000123">
    <property type="entry name" value="Histone acetyltransferase"/>
    <property type="match status" value="1"/>
</dbReference>
<reference evidence="28" key="1">
    <citation type="submission" date="2025-08" db="UniProtKB">
        <authorList>
            <consortium name="Ensembl"/>
        </authorList>
    </citation>
    <scope>IDENTIFICATION</scope>
</reference>
<evidence type="ECO:0000256" key="12">
    <source>
        <dbReference type="ARBA" id="ARBA00022843"/>
    </source>
</evidence>
<evidence type="ECO:0000256" key="6">
    <source>
        <dbReference type="ARBA" id="ARBA00022553"/>
    </source>
</evidence>
<dbReference type="Pfam" id="PF21524">
    <property type="entry name" value="SAMD1_WH"/>
    <property type="match status" value="1"/>
</dbReference>
<feature type="domain" description="PHD-type" evidence="24">
    <location>
        <begin position="213"/>
        <end position="272"/>
    </location>
</feature>
<dbReference type="InterPro" id="IPR048589">
    <property type="entry name" value="SAMD1-like_WH"/>
</dbReference>
<dbReference type="CDD" id="cd15527">
    <property type="entry name" value="PHD2_KAT6A_6B"/>
    <property type="match status" value="1"/>
</dbReference>
<evidence type="ECO:0000259" key="24">
    <source>
        <dbReference type="PROSITE" id="PS50016"/>
    </source>
</evidence>
<evidence type="ECO:0000256" key="22">
    <source>
        <dbReference type="PROSITE-ProRule" id="PRU00146"/>
    </source>
</evidence>
<dbReference type="FunFam" id="3.30.60.60:FF:000002">
    <property type="entry name" value="Histone acetyltransferase"/>
    <property type="match status" value="1"/>
</dbReference>
<dbReference type="SUPFAM" id="SSF46785">
    <property type="entry name" value="Winged helix' DNA-binding domain"/>
    <property type="match status" value="1"/>
</dbReference>
<dbReference type="STRING" id="109280.ENSHCOP00000012501"/>
<dbReference type="InterPro" id="IPR036388">
    <property type="entry name" value="WH-like_DNA-bd_sf"/>
</dbReference>
<dbReference type="FunFam" id="1.10.10.10:FF:000132">
    <property type="entry name" value="Histone acetyltransferase"/>
    <property type="match status" value="1"/>
</dbReference>
<feature type="compositionally biased region" description="Low complexity" evidence="23">
    <location>
        <begin position="808"/>
        <end position="821"/>
    </location>
</feature>
<keyword evidence="6" id="KW-0597">Phosphoprotein</keyword>
<keyword evidence="12" id="KW-0832">Ubl conjugation</keyword>
<feature type="active site" description="Proton donor/acceptor" evidence="21">
    <location>
        <position position="595"/>
    </location>
</feature>
<feature type="compositionally biased region" description="Low complexity" evidence="23">
    <location>
        <begin position="1209"/>
        <end position="1225"/>
    </location>
</feature>
<dbReference type="GO" id="GO:0003677">
    <property type="term" value="F:DNA binding"/>
    <property type="evidence" value="ECO:0007669"/>
    <property type="project" value="InterPro"/>
</dbReference>
<keyword evidence="18" id="KW-0539">Nucleus</keyword>
<comment type="catalytic activity">
    <reaction evidence="20">
        <text>L-lysyl-[protein] + acetyl-CoA = N(6)-acetyl-L-lysyl-[protein] + CoA + H(+)</text>
        <dbReference type="Rhea" id="RHEA:45948"/>
        <dbReference type="Rhea" id="RHEA-COMP:9752"/>
        <dbReference type="Rhea" id="RHEA-COMP:10731"/>
        <dbReference type="ChEBI" id="CHEBI:15378"/>
        <dbReference type="ChEBI" id="CHEBI:29969"/>
        <dbReference type="ChEBI" id="CHEBI:57287"/>
        <dbReference type="ChEBI" id="CHEBI:57288"/>
        <dbReference type="ChEBI" id="CHEBI:61930"/>
        <dbReference type="EC" id="2.3.1.48"/>
    </reaction>
</comment>
<organism evidence="28 29">
    <name type="scientific">Hippocampus comes</name>
    <name type="common">Tiger tail seahorse</name>
    <dbReference type="NCBI Taxonomy" id="109280"/>
    <lineage>
        <taxon>Eukaryota</taxon>
        <taxon>Metazoa</taxon>
        <taxon>Chordata</taxon>
        <taxon>Craniata</taxon>
        <taxon>Vertebrata</taxon>
        <taxon>Euteleostomi</taxon>
        <taxon>Actinopterygii</taxon>
        <taxon>Neopterygii</taxon>
        <taxon>Teleostei</taxon>
        <taxon>Neoteleostei</taxon>
        <taxon>Acanthomorphata</taxon>
        <taxon>Syngnathiaria</taxon>
        <taxon>Syngnathiformes</taxon>
        <taxon>Syngnathoidei</taxon>
        <taxon>Syngnathidae</taxon>
        <taxon>Hippocampus</taxon>
    </lineage>
</organism>
<dbReference type="GO" id="GO:0006357">
    <property type="term" value="P:regulation of transcription by RNA polymerase II"/>
    <property type="evidence" value="ECO:0007669"/>
    <property type="project" value="TreeGrafter"/>
</dbReference>
<accession>A0A3Q2Y4S8</accession>
<evidence type="ECO:0000256" key="1">
    <source>
        <dbReference type="ARBA" id="ARBA00004123"/>
    </source>
</evidence>
<evidence type="ECO:0000256" key="19">
    <source>
        <dbReference type="ARBA" id="ARBA00023315"/>
    </source>
</evidence>
<dbReference type="Gene3D" id="3.40.630.30">
    <property type="match status" value="1"/>
</dbReference>
<evidence type="ECO:0000256" key="7">
    <source>
        <dbReference type="ARBA" id="ARBA00022679"/>
    </source>
</evidence>
<evidence type="ECO:0000256" key="11">
    <source>
        <dbReference type="ARBA" id="ARBA00022833"/>
    </source>
</evidence>
<dbReference type="Proteomes" id="UP000264820">
    <property type="component" value="Unplaced"/>
</dbReference>
<dbReference type="SMART" id="SM00249">
    <property type="entry name" value="PHD"/>
    <property type="match status" value="2"/>
</dbReference>
<keyword evidence="17" id="KW-0804">Transcription</keyword>
<feature type="domain" description="PHD-type" evidence="24">
    <location>
        <begin position="269"/>
        <end position="320"/>
    </location>
</feature>
<keyword evidence="8" id="KW-0479">Metal-binding</keyword>
<feature type="compositionally biased region" description="Basic and acidic residues" evidence="23">
    <location>
        <begin position="1011"/>
        <end position="1021"/>
    </location>
</feature>
<evidence type="ECO:0000259" key="26">
    <source>
        <dbReference type="PROSITE" id="PS51726"/>
    </source>
</evidence>
<keyword evidence="4" id="KW-0678">Repressor</keyword>
<dbReference type="InterPro" id="IPR040706">
    <property type="entry name" value="Zf-MYST"/>
</dbReference>
<evidence type="ECO:0000313" key="29">
    <source>
        <dbReference type="Proteomes" id="UP000264820"/>
    </source>
</evidence>
<feature type="region of interest" description="Disordered" evidence="23">
    <location>
        <begin position="1470"/>
        <end position="1499"/>
    </location>
</feature>
<dbReference type="InterPro" id="IPR011011">
    <property type="entry name" value="Znf_FYVE_PHD"/>
</dbReference>
<evidence type="ECO:0000256" key="9">
    <source>
        <dbReference type="ARBA" id="ARBA00022737"/>
    </source>
</evidence>
<dbReference type="InterPro" id="IPR005818">
    <property type="entry name" value="Histone_H1/H5_H15"/>
</dbReference>
<evidence type="ECO:0000259" key="25">
    <source>
        <dbReference type="PROSITE" id="PS51504"/>
    </source>
</evidence>
<dbReference type="PROSITE" id="PS52014">
    <property type="entry name" value="SAMD1_WH"/>
    <property type="match status" value="1"/>
</dbReference>
<feature type="compositionally biased region" description="Basic and acidic residues" evidence="23">
    <location>
        <begin position="928"/>
        <end position="948"/>
    </location>
</feature>
<keyword evidence="13" id="KW-0156">Chromatin regulator</keyword>
<dbReference type="InterPro" id="IPR036390">
    <property type="entry name" value="WH_DNA-bd_sf"/>
</dbReference>
<evidence type="ECO:0000256" key="4">
    <source>
        <dbReference type="ARBA" id="ARBA00022491"/>
    </source>
</evidence>
<evidence type="ECO:0000256" key="15">
    <source>
        <dbReference type="ARBA" id="ARBA00023015"/>
    </source>
</evidence>
<dbReference type="SUPFAM" id="SSF57903">
    <property type="entry name" value="FYVE/PHD zinc finger"/>
    <property type="match status" value="1"/>
</dbReference>
<evidence type="ECO:0000256" key="18">
    <source>
        <dbReference type="ARBA" id="ARBA00023242"/>
    </source>
</evidence>
<keyword evidence="5" id="KW-1017">Isopeptide bond</keyword>
<keyword evidence="19" id="KW-0012">Acyltransferase</keyword>
<dbReference type="Gene3D" id="3.30.40.10">
    <property type="entry name" value="Zinc/RING finger domain, C3HC4 (zinc finger)"/>
    <property type="match status" value="1"/>
</dbReference>
<keyword evidence="16" id="KW-0010">Activator</keyword>
<feature type="compositionally biased region" description="Basic residues" evidence="23">
    <location>
        <begin position="885"/>
        <end position="905"/>
    </location>
</feature>
<name>A0A3Q2Y4S8_HIPCM</name>
<keyword evidence="11" id="KW-0862">Zinc</keyword>
<evidence type="ECO:0000256" key="23">
    <source>
        <dbReference type="SAM" id="MobiDB-lite"/>
    </source>
</evidence>
<dbReference type="GO" id="GO:0008270">
    <property type="term" value="F:zinc ion binding"/>
    <property type="evidence" value="ECO:0007669"/>
    <property type="project" value="UniProtKB-KW"/>
</dbReference>
<dbReference type="GO" id="GO:0010484">
    <property type="term" value="F:histone H3 acetyltransferase activity"/>
    <property type="evidence" value="ECO:0007669"/>
    <property type="project" value="TreeGrafter"/>
</dbReference>
<dbReference type="GO" id="GO:0070776">
    <property type="term" value="C:MOZ/MORF histone acetyltransferase complex"/>
    <property type="evidence" value="ECO:0007669"/>
    <property type="project" value="TreeGrafter"/>
</dbReference>
<evidence type="ECO:0000256" key="20">
    <source>
        <dbReference type="ARBA" id="ARBA00048017"/>
    </source>
</evidence>
<dbReference type="GO" id="GO:0000786">
    <property type="term" value="C:nucleosome"/>
    <property type="evidence" value="ECO:0007669"/>
    <property type="project" value="InterPro"/>
</dbReference>
<feature type="compositionally biased region" description="Basic and acidic residues" evidence="23">
    <location>
        <begin position="1046"/>
        <end position="1059"/>
    </location>
</feature>
<dbReference type="GeneTree" id="ENSGT00940000157372"/>
<dbReference type="Pfam" id="PF17772">
    <property type="entry name" value="zf-MYST"/>
    <property type="match status" value="1"/>
</dbReference>
<dbReference type="FunFam" id="3.30.40.10:FF:000035">
    <property type="entry name" value="Histone acetyltransferase"/>
    <property type="match status" value="1"/>
</dbReference>
<feature type="compositionally biased region" description="Low complexity" evidence="23">
    <location>
        <begin position="969"/>
        <end position="986"/>
    </location>
</feature>
<dbReference type="InterPro" id="IPR013083">
    <property type="entry name" value="Znf_RING/FYVE/PHD"/>
</dbReference>
<dbReference type="FunFam" id="3.40.630.30:FF:000001">
    <property type="entry name" value="Histone acetyltransferase"/>
    <property type="match status" value="1"/>
</dbReference>
<evidence type="ECO:0000256" key="14">
    <source>
        <dbReference type="ARBA" id="ARBA00022990"/>
    </source>
</evidence>
<keyword evidence="9" id="KW-0677">Repeat</keyword>
<proteinExistence type="inferred from homology"/>
<dbReference type="Pfam" id="PF00628">
    <property type="entry name" value="PHD"/>
    <property type="match status" value="2"/>
</dbReference>
<feature type="region of interest" description="Disordered" evidence="23">
    <location>
        <begin position="1202"/>
        <end position="1230"/>
    </location>
</feature>
<keyword evidence="15" id="KW-0805">Transcription regulation</keyword>
<dbReference type="Pfam" id="PF01853">
    <property type="entry name" value="MOZ_SAS"/>
    <property type="match status" value="1"/>
</dbReference>
<feature type="domain" description="H15" evidence="25">
    <location>
        <begin position="103"/>
        <end position="176"/>
    </location>
</feature>
<keyword evidence="14" id="KW-0007">Acetylation</keyword>
<feature type="domain" description="SAMD1-like winged helix (WH)" evidence="27">
    <location>
        <begin position="1"/>
        <end position="77"/>
    </location>
</feature>
<dbReference type="CDD" id="cd15618">
    <property type="entry name" value="PHD1_MOZ_MORF"/>
    <property type="match status" value="1"/>
</dbReference>
<dbReference type="EC" id="2.3.1.48" evidence="3"/>
<dbReference type="SUPFAM" id="SSF55729">
    <property type="entry name" value="Acyl-CoA N-acyltransferases (Nat)"/>
    <property type="match status" value="1"/>
</dbReference>
<evidence type="ECO:0000256" key="2">
    <source>
        <dbReference type="ARBA" id="ARBA00010107"/>
    </source>
</evidence>
<protein>
    <recommendedName>
        <fullName evidence="3">histone acetyltransferase</fullName>
        <ecNumber evidence="3">2.3.1.48</ecNumber>
    </recommendedName>
</protein>
<feature type="compositionally biased region" description="Pro residues" evidence="23">
    <location>
        <begin position="1136"/>
        <end position="1147"/>
    </location>
</feature>
<keyword evidence="29" id="KW-1185">Reference proteome</keyword>
<dbReference type="InterPro" id="IPR019787">
    <property type="entry name" value="Znf_PHD-finger"/>
</dbReference>
<dbReference type="GO" id="GO:0005634">
    <property type="term" value="C:nucleus"/>
    <property type="evidence" value="ECO:0007669"/>
    <property type="project" value="UniProtKB-SubCell"/>
</dbReference>
<sequence length="1667" mass="185237">MVKLANPLYTEWILEAIQKIKRQKQRPSEERISHAVGTSHGLDRKTVLEQLDLSVHDGSILKVTNKGSTSYKDPGITRRAGSIPPPASPMPTKDSIRGSGDLRHLDWNKILHRAIEGLDDTHGSSLKNIERYLRNQDDLAEAADNPAFRQRLRLAAKRSVNSGRLFKNGPRYQLGGRGGTDSRAPRCPMATPLLLMSATLLAHEREQLRVDPIPICSFCLGTKESNRDKRPEELLSCADCGSSGHPSCLKFSPKLTSHVKRLRWQCIECKTCSSCRIQGKNADQMLFCDSCDRGFHMECCEPPISRMPKGTWLCQFCRPKDNGKKLLHRKADEIKRRYAKPIGRPRNKLTPQMCLSSRDGSMVALGGRGSPGRGPKFSACTSSRHAASVKDARGSSDTVAKTCCCRQCSQRTGCQTNTDATRCPAVIEFGKYEIQTWYSSPYPPEYSRLHKLYLCEFCLKYMRSKNILQRHTKKCGWFHPPANEIYRKNGLSVFEVDGNVSKLFCQNLCLLAKLFLDHKTLYYDVEPFLFYILTKNDHKGCHFVGYFSKEKLCQQKYNVSCIMIMPQYQRQGFGRFLIDFSYLLTRQEGQAGSPEKPLSDLGRLSYLAYWKSVILEYLYRQTDKHVSVKGISRATGMCPHDIAATLQHLGMIDRQDGRVVLIQRERLIHRHMQRLRTDPRRHKVDPEALCWTRSTSLNAVLSEEEREAEMDVGSPFRRRVFTYARLSPQKQKKGKKKHSMATFYTVRSFHFLISRSSCKLNLWYYAPPPPPPPTHTHTHLTVLVVSFGPVLFVFQRSKRGRKRKRINSSVTTETISETTEVLNEPFDNSEDEGPMPRLERTRSVSAMEEEEEEGEDNEEENKTQIAPMKRRRDADVASKGPGRPRPVKRKKGWPKGVKRGPPKWRLKNERKMGFKLNLYTPPETPMEAEQHRIQFEEVQGEADRELHGGRVARRFRSEPPSPADRPSPKSRSPVRSPAASPVAVSPGNEDGDDSPKRRDDELQESEPELDSPTKDVDRRTEVAASPHNQNEDEEEQMTVTEDANENEGHEKATERDSNHLEAPQASKVICESFLAQEEDCEVVSSQQKENATAVTECIHDAEGKTKEVLPLPPGKVAAGDSESEEESAPSPRQGHVPPPTTKSPPLSPTLRDGPLICTEIDSETARAVRSLARESERDAVYQDCVESQEACRNVHTYAPVTPLEDCPQSDHSSPLSSAQSHPSQSVRSVNSPAVSILEAGGYTQISPDHSAISVPSIHNMETSPMMDVPSVSDHSQQVVDSGFSDLGSIESTTENYENPSSYDSTLGGSACGAAAPQGSCPYSGIPPGGLAQSSCAVSQQMAAVNPGGCGMIQQNSLSSPQQCNVKSPQGCVVTAERPPSDAAAATGAQCALPANFAGVQLPDIAESGNPNFALYERINHQGEYAGGHYPQSSGLSLAKLQQFTNTFIEHPRSLPFTHSPSHPITSYANTPSLSSQHSGLVSLSQTPHRVPNPQVQATMTPPPAMMLQRNMGMPPAQRIQSQTVTKSHASARSKSQHQQQMYARQTQGVAMQAPARTLAGMPRVNMSVNIMPAPAYNSMNMPSLNAMNGYGMSQPMMNSGYHGNHAAYMNQSPQYSMQMGMMGTQPYAQQPMQAPPHGNMVYTPAGHHGYMNPGMSKQSLKGSFIRR</sequence>
<dbReference type="PANTHER" id="PTHR10615:SF73">
    <property type="entry name" value="HISTONE ACETYLTRANSFERASE KAT6B"/>
    <property type="match status" value="1"/>
</dbReference>
<evidence type="ECO:0000256" key="8">
    <source>
        <dbReference type="ARBA" id="ARBA00022723"/>
    </source>
</evidence>
<evidence type="ECO:0000313" key="28">
    <source>
        <dbReference type="Ensembl" id="ENSHCOP00000012501.1"/>
    </source>
</evidence>
<feature type="region of interest" description="Disordered" evidence="23">
    <location>
        <begin position="802"/>
        <end position="1063"/>
    </location>
</feature>
<dbReference type="Gene3D" id="1.10.10.10">
    <property type="entry name" value="Winged helix-like DNA-binding domain superfamily/Winged helix DNA-binding domain"/>
    <property type="match status" value="2"/>
</dbReference>
<evidence type="ECO:0000256" key="5">
    <source>
        <dbReference type="ARBA" id="ARBA00022499"/>
    </source>
</evidence>
<feature type="domain" description="MYST-type HAT" evidence="26">
    <location>
        <begin position="419"/>
        <end position="693"/>
    </location>
</feature>
<feature type="region of interest" description="Disordered" evidence="23">
    <location>
        <begin position="70"/>
        <end position="99"/>
    </location>
</feature>
<evidence type="ECO:0000256" key="17">
    <source>
        <dbReference type="ARBA" id="ARBA00023163"/>
    </source>
</evidence>
<dbReference type="OMA" id="AFQHQSG"/>
<comment type="similarity">
    <text evidence="2">Belongs to the MYST (SAS/MOZ) family.</text>
</comment>
<evidence type="ECO:0000256" key="3">
    <source>
        <dbReference type="ARBA" id="ARBA00013184"/>
    </source>
</evidence>
<comment type="subcellular location">
    <subcellularLocation>
        <location evidence="1">Nucleus</location>
    </subcellularLocation>
</comment>
<reference evidence="28" key="2">
    <citation type="submission" date="2025-09" db="UniProtKB">
        <authorList>
            <consortium name="Ensembl"/>
        </authorList>
    </citation>
    <scope>IDENTIFICATION</scope>
</reference>
<dbReference type="InterPro" id="IPR001965">
    <property type="entry name" value="Znf_PHD"/>
</dbReference>
<dbReference type="PROSITE" id="PS51726">
    <property type="entry name" value="MYST_HAT"/>
    <property type="match status" value="1"/>
</dbReference>
<dbReference type="GO" id="GO:0003682">
    <property type="term" value="F:chromatin binding"/>
    <property type="evidence" value="ECO:0007669"/>
    <property type="project" value="TreeGrafter"/>
</dbReference>
<evidence type="ECO:0000256" key="13">
    <source>
        <dbReference type="ARBA" id="ARBA00022853"/>
    </source>
</evidence>
<keyword evidence="10 22" id="KW-0863">Zinc-finger</keyword>
<dbReference type="Ensembl" id="ENSHCOT00000019553.1">
    <property type="protein sequence ID" value="ENSHCOP00000012501.1"/>
    <property type="gene ID" value="ENSHCOG00000015590.1"/>
</dbReference>
<feature type="compositionally biased region" description="Acidic residues" evidence="23">
    <location>
        <begin position="847"/>
        <end position="859"/>
    </location>
</feature>
<dbReference type="SMART" id="SM00526">
    <property type="entry name" value="H15"/>
    <property type="match status" value="1"/>
</dbReference>
<feature type="region of interest" description="Disordered" evidence="23">
    <location>
        <begin position="1100"/>
        <end position="1154"/>
    </location>
</feature>
<evidence type="ECO:0000256" key="10">
    <source>
        <dbReference type="ARBA" id="ARBA00022771"/>
    </source>
</evidence>
<evidence type="ECO:0000256" key="16">
    <source>
        <dbReference type="ARBA" id="ARBA00023159"/>
    </source>
</evidence>
<dbReference type="GO" id="GO:0006334">
    <property type="term" value="P:nucleosome assembly"/>
    <property type="evidence" value="ECO:0007669"/>
    <property type="project" value="InterPro"/>
</dbReference>
<dbReference type="GO" id="GO:0003712">
    <property type="term" value="F:transcription coregulator activity"/>
    <property type="evidence" value="ECO:0007669"/>
    <property type="project" value="TreeGrafter"/>
</dbReference>